<accession>A0AAV4ZCC0</accession>
<comment type="caution">
    <text evidence="1">The sequence shown here is derived from an EMBL/GenBank/DDBJ whole genome shotgun (WGS) entry which is preliminary data.</text>
</comment>
<dbReference type="RefSeq" id="WP_238254169.1">
    <property type="nucleotide sequence ID" value="NZ_BPQF01000019.1"/>
</dbReference>
<organism evidence="1 2">
    <name type="scientific">Methylobacterium bullatum</name>
    <dbReference type="NCBI Taxonomy" id="570505"/>
    <lineage>
        <taxon>Bacteria</taxon>
        <taxon>Pseudomonadati</taxon>
        <taxon>Pseudomonadota</taxon>
        <taxon>Alphaproteobacteria</taxon>
        <taxon>Hyphomicrobiales</taxon>
        <taxon>Methylobacteriaceae</taxon>
        <taxon>Methylobacterium</taxon>
    </lineage>
</organism>
<protein>
    <submittedName>
        <fullName evidence="1">Uncharacterized protein</fullName>
    </submittedName>
</protein>
<sequence>MSEPEMVTVDRRELLKLLDHVDSLVCFCSVNMNDVGRYYDGGNALWAVVHRLAGDNEAADRLIAKIGHEGRSVSPSPHVASQT</sequence>
<name>A0AAV4ZCC0_9HYPH</name>
<evidence type="ECO:0000313" key="2">
    <source>
        <dbReference type="Proteomes" id="UP001055307"/>
    </source>
</evidence>
<gene>
    <name evidence="1" type="ORF">OICFNHDK_3757</name>
</gene>
<evidence type="ECO:0000313" key="1">
    <source>
        <dbReference type="EMBL" id="GJD41274.1"/>
    </source>
</evidence>
<proteinExistence type="predicted"/>
<dbReference type="Proteomes" id="UP001055307">
    <property type="component" value="Unassembled WGS sequence"/>
</dbReference>
<dbReference type="EMBL" id="BPQF01000019">
    <property type="protein sequence ID" value="GJD41274.1"/>
    <property type="molecule type" value="Genomic_DNA"/>
</dbReference>
<reference evidence="1" key="1">
    <citation type="journal article" date="2016" name="Front. Microbiol.">
        <title>Genome Sequence of the Piezophilic, Mesophilic Sulfate-Reducing Bacterium Desulfovibrio indicus J2T.</title>
        <authorList>
            <person name="Cao J."/>
            <person name="Maignien L."/>
            <person name="Shao Z."/>
            <person name="Alain K."/>
            <person name="Jebbar M."/>
        </authorList>
    </citation>
    <scope>NUCLEOTIDE SEQUENCE</scope>
    <source>
        <strain evidence="1">DSM 21893</strain>
    </source>
</reference>
<dbReference type="AlphaFoldDB" id="A0AAV4ZCC0"/>
<reference evidence="1" key="2">
    <citation type="submission" date="2021-08" db="EMBL/GenBank/DDBJ databases">
        <authorList>
            <person name="Tani A."/>
            <person name="Ola A."/>
            <person name="Ogura Y."/>
            <person name="Katsura K."/>
            <person name="Hayashi T."/>
        </authorList>
    </citation>
    <scope>NUCLEOTIDE SEQUENCE</scope>
    <source>
        <strain evidence="1">DSM 21893</strain>
    </source>
</reference>
<keyword evidence="2" id="KW-1185">Reference proteome</keyword>